<dbReference type="Proteomes" id="UP000065151">
    <property type="component" value="Chromosome"/>
</dbReference>
<dbReference type="GO" id="GO:1901135">
    <property type="term" value="P:carbohydrate derivative metabolic process"/>
    <property type="evidence" value="ECO:0007669"/>
    <property type="project" value="InterPro"/>
</dbReference>
<dbReference type="GO" id="GO:0016853">
    <property type="term" value="F:isomerase activity"/>
    <property type="evidence" value="ECO:0007669"/>
    <property type="project" value="UniProtKB-KW"/>
</dbReference>
<dbReference type="InterPro" id="IPR050986">
    <property type="entry name" value="GutQ/KpsF_isomerases"/>
</dbReference>
<gene>
    <name evidence="2" type="ORF">AU252_01720</name>
</gene>
<protein>
    <submittedName>
        <fullName evidence="2">Sugar isomerase</fullName>
    </submittedName>
</protein>
<dbReference type="EMBL" id="CP013747">
    <property type="protein sequence ID" value="ALV43698.1"/>
    <property type="molecule type" value="Genomic_DNA"/>
</dbReference>
<organism evidence="2">
    <name type="scientific">Pseudarthrobacter sulfonivorans</name>
    <dbReference type="NCBI Taxonomy" id="121292"/>
    <lineage>
        <taxon>Bacteria</taxon>
        <taxon>Bacillati</taxon>
        <taxon>Actinomycetota</taxon>
        <taxon>Actinomycetes</taxon>
        <taxon>Micrococcales</taxon>
        <taxon>Micrococcaceae</taxon>
        <taxon>Pseudarthrobacter</taxon>
    </lineage>
</organism>
<dbReference type="KEGG" id="psul:AU252_01720"/>
<dbReference type="PANTHER" id="PTHR42745">
    <property type="match status" value="1"/>
</dbReference>
<dbReference type="InterPro" id="IPR001347">
    <property type="entry name" value="SIS_dom"/>
</dbReference>
<dbReference type="InterPro" id="IPR046348">
    <property type="entry name" value="SIS_dom_sf"/>
</dbReference>
<sequence length="210" mass="21529">MTTSSISADSIVDAARAAIRREARAVEGLSNQIDRSFALLAQDILKLSGKVITTGTGTSGIMAERLAHLLAVSGTPAFYLPCLDALHGGMGAITKGDMVVAISKGGQSSELIELVTRLGERGIPVVAVTENPASPFAKAAQLVAAVKTEPVDADPGGLIAMGSTLVAGAWGDALATVLMALRGQTWEEVVHIHPGGVVGQQTELPPDVEL</sequence>
<evidence type="ECO:0000259" key="1">
    <source>
        <dbReference type="PROSITE" id="PS51464"/>
    </source>
</evidence>
<feature type="domain" description="SIS" evidence="1">
    <location>
        <begin position="40"/>
        <end position="184"/>
    </location>
</feature>
<proteinExistence type="predicted"/>
<dbReference type="SUPFAM" id="SSF53697">
    <property type="entry name" value="SIS domain"/>
    <property type="match status" value="1"/>
</dbReference>
<accession>A0A0U2XIW9</accession>
<dbReference type="RefSeq" id="WP_058932694.1">
    <property type="nucleotide sequence ID" value="NZ_CP013747.1"/>
</dbReference>
<reference evidence="2 3" key="1">
    <citation type="submission" date="2015-12" db="EMBL/GenBank/DDBJ databases">
        <authorList>
            <person name="Shamseldin A."/>
            <person name="Moawad H."/>
            <person name="Abd El-Rahim W.M."/>
            <person name="Sadowsky M.J."/>
        </authorList>
    </citation>
    <scope>NUCLEOTIDE SEQUENCE [LARGE SCALE GENOMIC DNA]</scope>
    <source>
        <strain evidence="2 3">Ar51</strain>
    </source>
</reference>
<dbReference type="Pfam" id="PF01380">
    <property type="entry name" value="SIS"/>
    <property type="match status" value="1"/>
</dbReference>
<name>A0A0U2XIW9_9MICC</name>
<dbReference type="GO" id="GO:0097367">
    <property type="term" value="F:carbohydrate derivative binding"/>
    <property type="evidence" value="ECO:0007669"/>
    <property type="project" value="InterPro"/>
</dbReference>
<evidence type="ECO:0000313" key="3">
    <source>
        <dbReference type="Proteomes" id="UP000065151"/>
    </source>
</evidence>
<dbReference type="AlphaFoldDB" id="A0A0U2XIW9"/>
<evidence type="ECO:0000313" key="2">
    <source>
        <dbReference type="EMBL" id="ALV43698.1"/>
    </source>
</evidence>
<dbReference type="STRING" id="121292.AU252_01720"/>
<dbReference type="Gene3D" id="3.40.50.10490">
    <property type="entry name" value="Glucose-6-phosphate isomerase like protein, domain 1"/>
    <property type="match status" value="1"/>
</dbReference>
<dbReference type="PROSITE" id="PS51464">
    <property type="entry name" value="SIS"/>
    <property type="match status" value="1"/>
</dbReference>
<keyword evidence="2" id="KW-0413">Isomerase</keyword>
<dbReference type="PANTHER" id="PTHR42745:SF1">
    <property type="entry name" value="ARABINOSE 5-PHOSPHATE ISOMERASE KDSD"/>
    <property type="match status" value="1"/>
</dbReference>